<dbReference type="PANTHER" id="PTHR11353">
    <property type="entry name" value="CHAPERONIN"/>
    <property type="match status" value="1"/>
</dbReference>
<sequence>MQLSQIVEEAKRALHDALCVVRNLVRDNRIVYGGGACEISCAIEVAKEANK</sequence>
<dbReference type="GO" id="GO:0140662">
    <property type="term" value="F:ATP-dependent protein folding chaperone"/>
    <property type="evidence" value="ECO:0007669"/>
    <property type="project" value="InterPro"/>
</dbReference>
<keyword evidence="2" id="KW-0067">ATP-binding</keyword>
<dbReference type="GO" id="GO:0005524">
    <property type="term" value="F:ATP binding"/>
    <property type="evidence" value="ECO:0007669"/>
    <property type="project" value="UniProtKB-KW"/>
</dbReference>
<feature type="non-terminal residue" evidence="4">
    <location>
        <position position="1"/>
    </location>
</feature>
<evidence type="ECO:0000256" key="2">
    <source>
        <dbReference type="ARBA" id="ARBA00022840"/>
    </source>
</evidence>
<dbReference type="Gene3D" id="1.10.560.10">
    <property type="entry name" value="GroEL-like equatorial domain"/>
    <property type="match status" value="1"/>
</dbReference>
<organism evidence="4 5">
    <name type="scientific">Rotaria magnacalcarata</name>
    <dbReference type="NCBI Taxonomy" id="392030"/>
    <lineage>
        <taxon>Eukaryota</taxon>
        <taxon>Metazoa</taxon>
        <taxon>Spiralia</taxon>
        <taxon>Gnathifera</taxon>
        <taxon>Rotifera</taxon>
        <taxon>Eurotatoria</taxon>
        <taxon>Bdelloidea</taxon>
        <taxon>Philodinida</taxon>
        <taxon>Philodinidae</taxon>
        <taxon>Rotaria</taxon>
    </lineage>
</organism>
<dbReference type="SUPFAM" id="SSF48592">
    <property type="entry name" value="GroEL equatorial domain-like"/>
    <property type="match status" value="1"/>
</dbReference>
<gene>
    <name evidence="4" type="ORF">BYL167_LOCUS70552</name>
</gene>
<proteinExistence type="predicted"/>
<reference evidence="4" key="1">
    <citation type="submission" date="2021-02" db="EMBL/GenBank/DDBJ databases">
        <authorList>
            <person name="Nowell W R."/>
        </authorList>
    </citation>
    <scope>NUCLEOTIDE SEQUENCE</scope>
</reference>
<dbReference type="Proteomes" id="UP000681967">
    <property type="component" value="Unassembled WGS sequence"/>
</dbReference>
<keyword evidence="3" id="KW-0143">Chaperone</keyword>
<dbReference type="AlphaFoldDB" id="A0A8S3FTU3"/>
<protein>
    <submittedName>
        <fullName evidence="4">Uncharacterized protein</fullName>
    </submittedName>
</protein>
<keyword evidence="1" id="KW-0547">Nucleotide-binding</keyword>
<evidence type="ECO:0000313" key="4">
    <source>
        <dbReference type="EMBL" id="CAF5142894.1"/>
    </source>
</evidence>
<evidence type="ECO:0000256" key="3">
    <source>
        <dbReference type="ARBA" id="ARBA00023186"/>
    </source>
</evidence>
<dbReference type="EMBL" id="CAJOBH010253047">
    <property type="protein sequence ID" value="CAF5142894.1"/>
    <property type="molecule type" value="Genomic_DNA"/>
</dbReference>
<dbReference type="Pfam" id="PF00118">
    <property type="entry name" value="Cpn60_TCP1"/>
    <property type="match status" value="1"/>
</dbReference>
<dbReference type="InterPro" id="IPR017998">
    <property type="entry name" value="Chaperone_TCP-1"/>
</dbReference>
<evidence type="ECO:0000256" key="1">
    <source>
        <dbReference type="ARBA" id="ARBA00022741"/>
    </source>
</evidence>
<evidence type="ECO:0000313" key="5">
    <source>
        <dbReference type="Proteomes" id="UP000681967"/>
    </source>
</evidence>
<name>A0A8S3FTU3_9BILA</name>
<dbReference type="InterPro" id="IPR002423">
    <property type="entry name" value="Cpn60/GroEL/TCP-1"/>
</dbReference>
<comment type="caution">
    <text evidence="4">The sequence shown here is derived from an EMBL/GenBank/DDBJ whole genome shotgun (WGS) entry which is preliminary data.</text>
</comment>
<accession>A0A8S3FTU3</accession>
<dbReference type="InterPro" id="IPR027413">
    <property type="entry name" value="GROEL-like_equatorial_sf"/>
</dbReference>